<accession>A0A562UA15</accession>
<feature type="signal peptide" evidence="1">
    <location>
        <begin position="1"/>
        <end position="20"/>
    </location>
</feature>
<protein>
    <recommendedName>
        <fullName evidence="4">Outer membrane protein with beta-barrel domain</fullName>
    </recommendedName>
</protein>
<sequence length="197" mass="20824">MKKTVLLFIISISTVFGAYAQRTTLPQFSVGFNPGVAVGSVSSVYPVAGELSLRLVYPLSTSPVSITFTTGYTFYTSSSAYSVGADFGGVGVGYSSGDDYYGSTASFIPVMAGVKVYVARRVFIEGEAGASFNVNSYPGDYTGKTTAFIYSPGVGYTIPLGYRGRNSADFGLFYENRVEPGGGYTQIAAHVAYNFGL</sequence>
<reference evidence="2 3" key="1">
    <citation type="submission" date="2019-07" db="EMBL/GenBank/DDBJ databases">
        <title>Genomic Encyclopedia of Archaeal and Bacterial Type Strains, Phase II (KMG-II): from individual species to whole genera.</title>
        <authorList>
            <person name="Goeker M."/>
        </authorList>
    </citation>
    <scope>NUCLEOTIDE SEQUENCE [LARGE SCALE GENOMIC DNA]</scope>
    <source>
        <strain evidence="2 3">ATCC BAA-1854</strain>
    </source>
</reference>
<evidence type="ECO:0000256" key="1">
    <source>
        <dbReference type="SAM" id="SignalP"/>
    </source>
</evidence>
<comment type="caution">
    <text evidence="2">The sequence shown here is derived from an EMBL/GenBank/DDBJ whole genome shotgun (WGS) entry which is preliminary data.</text>
</comment>
<evidence type="ECO:0000313" key="2">
    <source>
        <dbReference type="EMBL" id="TWJ02439.1"/>
    </source>
</evidence>
<keyword evidence="1" id="KW-0732">Signal</keyword>
<dbReference type="RefSeq" id="WP_144911038.1">
    <property type="nucleotide sequence ID" value="NZ_VLLI01000003.1"/>
</dbReference>
<evidence type="ECO:0000313" key="3">
    <source>
        <dbReference type="Proteomes" id="UP000317010"/>
    </source>
</evidence>
<dbReference type="OrthoDB" id="668980at2"/>
<dbReference type="EMBL" id="VLLI01000003">
    <property type="protein sequence ID" value="TWJ02439.1"/>
    <property type="molecule type" value="Genomic_DNA"/>
</dbReference>
<evidence type="ECO:0008006" key="4">
    <source>
        <dbReference type="Google" id="ProtNLM"/>
    </source>
</evidence>
<dbReference type="AlphaFoldDB" id="A0A562UA15"/>
<organism evidence="2 3">
    <name type="scientific">Mucilaginibacter frigoritolerans</name>
    <dbReference type="NCBI Taxonomy" id="652788"/>
    <lineage>
        <taxon>Bacteria</taxon>
        <taxon>Pseudomonadati</taxon>
        <taxon>Bacteroidota</taxon>
        <taxon>Sphingobacteriia</taxon>
        <taxon>Sphingobacteriales</taxon>
        <taxon>Sphingobacteriaceae</taxon>
        <taxon>Mucilaginibacter</taxon>
    </lineage>
</organism>
<name>A0A562UA15_9SPHI</name>
<proteinExistence type="predicted"/>
<dbReference type="Proteomes" id="UP000317010">
    <property type="component" value="Unassembled WGS sequence"/>
</dbReference>
<gene>
    <name evidence="2" type="ORF">JN11_01412</name>
</gene>
<keyword evidence="3" id="KW-1185">Reference proteome</keyword>
<feature type="chain" id="PRO_5021992495" description="Outer membrane protein with beta-barrel domain" evidence="1">
    <location>
        <begin position="21"/>
        <end position="197"/>
    </location>
</feature>